<dbReference type="CDD" id="cd00303">
    <property type="entry name" value="retropepsin_like"/>
    <property type="match status" value="1"/>
</dbReference>
<dbReference type="EMBL" id="JBCGBO010000007">
    <property type="protein sequence ID" value="KAK9187542.1"/>
    <property type="molecule type" value="Genomic_DNA"/>
</dbReference>
<name>A0AAP0LX82_9ROSI</name>
<evidence type="ECO:0000313" key="2">
    <source>
        <dbReference type="EMBL" id="KAK9187542.1"/>
    </source>
</evidence>
<protein>
    <submittedName>
        <fullName evidence="2">Uncharacterized protein</fullName>
    </submittedName>
</protein>
<proteinExistence type="predicted"/>
<dbReference type="InterPro" id="IPR021109">
    <property type="entry name" value="Peptidase_aspartic_dom_sf"/>
</dbReference>
<comment type="caution">
    <text evidence="2">The sequence shown here is derived from an EMBL/GenBank/DDBJ whole genome shotgun (WGS) entry which is preliminary data.</text>
</comment>
<accession>A0AAP0LX82</accession>
<dbReference type="PANTHER" id="PTHR33067">
    <property type="entry name" value="RNA-DIRECTED DNA POLYMERASE-RELATED"/>
    <property type="match status" value="1"/>
</dbReference>
<feature type="region of interest" description="Disordered" evidence="1">
    <location>
        <begin position="280"/>
        <end position="311"/>
    </location>
</feature>
<evidence type="ECO:0000256" key="1">
    <source>
        <dbReference type="SAM" id="MobiDB-lite"/>
    </source>
</evidence>
<gene>
    <name evidence="2" type="ORF">WN944_018939</name>
</gene>
<dbReference type="Proteomes" id="UP001428341">
    <property type="component" value="Unassembled WGS sequence"/>
</dbReference>
<keyword evidence="3" id="KW-1185">Reference proteome</keyword>
<reference evidence="2 3" key="1">
    <citation type="submission" date="2024-05" db="EMBL/GenBank/DDBJ databases">
        <title>Haplotype-resolved chromosome-level genome assembly of Huyou (Citrus changshanensis).</title>
        <authorList>
            <person name="Miao C."/>
            <person name="Chen W."/>
            <person name="Wu Y."/>
            <person name="Wang L."/>
            <person name="Zhao S."/>
            <person name="Grierson D."/>
            <person name="Xu C."/>
            <person name="Chen K."/>
        </authorList>
    </citation>
    <scope>NUCLEOTIDE SEQUENCE [LARGE SCALE GENOMIC DNA]</scope>
    <source>
        <strain evidence="2">01-14</strain>
        <tissue evidence="2">Leaf</tissue>
    </source>
</reference>
<sequence>MESLTEGIVDRTSGRHRRLESLDTLKPLILVLDQLIEEEQVLDDTTSSLLIDRFNYAMPPSLPQAHFLVLNSGAGTTSSKAMGIVELESDDMALTDDMASTDDMAPTNDVAAFDWTNDVALAAYVALTDELALTDDIRALVSSIKFAQQVFGTVVEEGNFRVYPERRRAVFRSMRAIKWATFKVSTSWVREIAPMPIRFGGIIAACARMTNDNKWRRANNFKNLTHSTIEQQNRTIDELQNEMRVDFNSQAQSISNLEKMVGQLASSVQTLAMTVEKDKFPSQPVPNPKGVHEASISSPQQHGERLAKGKKGKSTGEIFEIFKQSVFMKLRLGELHPTPVVLQLADRSTKIPRSIVEDVLIQVDKFYFPVDFIVIDTQPIQDLRKHIPIIIGRLFLATADTPIQCRIGNM</sequence>
<evidence type="ECO:0000313" key="3">
    <source>
        <dbReference type="Proteomes" id="UP001428341"/>
    </source>
</evidence>
<dbReference type="AlphaFoldDB" id="A0AAP0LX82"/>
<organism evidence="2 3">
    <name type="scientific">Citrus x changshan-huyou</name>
    <dbReference type="NCBI Taxonomy" id="2935761"/>
    <lineage>
        <taxon>Eukaryota</taxon>
        <taxon>Viridiplantae</taxon>
        <taxon>Streptophyta</taxon>
        <taxon>Embryophyta</taxon>
        <taxon>Tracheophyta</taxon>
        <taxon>Spermatophyta</taxon>
        <taxon>Magnoliopsida</taxon>
        <taxon>eudicotyledons</taxon>
        <taxon>Gunneridae</taxon>
        <taxon>Pentapetalae</taxon>
        <taxon>rosids</taxon>
        <taxon>malvids</taxon>
        <taxon>Sapindales</taxon>
        <taxon>Rutaceae</taxon>
        <taxon>Aurantioideae</taxon>
        <taxon>Citrus</taxon>
    </lineage>
</organism>
<dbReference type="Gene3D" id="2.40.70.10">
    <property type="entry name" value="Acid Proteases"/>
    <property type="match status" value="1"/>
</dbReference>
<dbReference type="PANTHER" id="PTHR33067:SF32">
    <property type="entry name" value="ASPARTIC PEPTIDASE DDI1-TYPE DOMAIN-CONTAINING PROTEIN"/>
    <property type="match status" value="1"/>
</dbReference>